<protein>
    <recommendedName>
        <fullName evidence="5">Delta-60 repeat domain-containing protein</fullName>
    </recommendedName>
</protein>
<keyword evidence="2" id="KW-0732">Signal</keyword>
<name>A0A1U7NV78_9DEIO</name>
<dbReference type="InterPro" id="IPR013431">
    <property type="entry name" value="Delta_60_rpt"/>
</dbReference>
<dbReference type="RefSeq" id="WP_075834760.1">
    <property type="nucleotide sequence ID" value="NZ_MSTI01000126.1"/>
</dbReference>
<dbReference type="AlphaFoldDB" id="A0A1U7NV78"/>
<evidence type="ECO:0008006" key="5">
    <source>
        <dbReference type="Google" id="ProtNLM"/>
    </source>
</evidence>
<evidence type="ECO:0000313" key="4">
    <source>
        <dbReference type="Proteomes" id="UP000186607"/>
    </source>
</evidence>
<dbReference type="SUPFAM" id="SSF63829">
    <property type="entry name" value="Calcium-dependent phosphotriesterase"/>
    <property type="match status" value="1"/>
</dbReference>
<dbReference type="EMBL" id="MSTI01000126">
    <property type="protein sequence ID" value="OLV16810.1"/>
    <property type="molecule type" value="Genomic_DNA"/>
</dbReference>
<organism evidence="3 4">
    <name type="scientific">Deinococcus marmoris</name>
    <dbReference type="NCBI Taxonomy" id="249408"/>
    <lineage>
        <taxon>Bacteria</taxon>
        <taxon>Thermotogati</taxon>
        <taxon>Deinococcota</taxon>
        <taxon>Deinococci</taxon>
        <taxon>Deinococcales</taxon>
        <taxon>Deinococcaceae</taxon>
        <taxon>Deinococcus</taxon>
    </lineage>
</organism>
<sequence length="427" mass="42794">MKKRQTAAKLTLISALLALCGCSSLPPGGAQAVKPDQTQQAPTQQAPQAQQPVRPGFAARDTAAQADGRIVVLGVSGANYVFARYGVDGQPDPGFGVAGEVRLPRTVQTGADVLRLTVQPGGKLLALGGSEVLRLLPDGQIDSAFGQNGRVTAGLPAAPQALATLPDGRVLVAGGSRELSAAPAAPASTLVLTRLLPNGQPDSSFGTGGQVVTAVDDSASAYSLWPLAGGGALVGGTALSFEGGTFSRWVVASYAAGGTLNSAFGDQGVATVRQDRFAATRPSDLAVDASGRVLAAGYLGSGVCTAARLLPTGMIDPAWAYENASALRVLPDGNAPGSGGAKTGISGVSLALLPGNGAALGGCAQFAPDASGQNQIKPVLARLGTNGSPDRAYGNEGFQPVSDSAQVRITAQEKLLVGLDPITEIEP</sequence>
<feature type="region of interest" description="Disordered" evidence="1">
    <location>
        <begin position="28"/>
        <end position="55"/>
    </location>
</feature>
<comment type="caution">
    <text evidence="3">The sequence shown here is derived from an EMBL/GenBank/DDBJ whole genome shotgun (WGS) entry which is preliminary data.</text>
</comment>
<evidence type="ECO:0000256" key="1">
    <source>
        <dbReference type="SAM" id="MobiDB-lite"/>
    </source>
</evidence>
<evidence type="ECO:0000313" key="3">
    <source>
        <dbReference type="EMBL" id="OLV16810.1"/>
    </source>
</evidence>
<feature type="signal peptide" evidence="2">
    <location>
        <begin position="1"/>
        <end position="32"/>
    </location>
</feature>
<dbReference type="OrthoDB" id="9805017at2"/>
<accession>A0A1U7NV78</accession>
<feature type="compositionally biased region" description="Low complexity" evidence="1">
    <location>
        <begin position="37"/>
        <end position="52"/>
    </location>
</feature>
<gene>
    <name evidence="3" type="ORF">BOO71_0010639</name>
</gene>
<proteinExistence type="predicted"/>
<dbReference type="STRING" id="249408.BOO71_0010639"/>
<dbReference type="Pfam" id="PF17164">
    <property type="entry name" value="DUF5122"/>
    <property type="match status" value="2"/>
</dbReference>
<dbReference type="Proteomes" id="UP000186607">
    <property type="component" value="Unassembled WGS sequence"/>
</dbReference>
<keyword evidence="4" id="KW-1185">Reference proteome</keyword>
<reference evidence="3 4" key="1">
    <citation type="submission" date="2017-01" db="EMBL/GenBank/DDBJ databases">
        <title>Genome Analysis of Deinococcus marmoris KOPRI26562.</title>
        <authorList>
            <person name="Kim J.H."/>
            <person name="Oh H.-M."/>
        </authorList>
    </citation>
    <scope>NUCLEOTIDE SEQUENCE [LARGE SCALE GENOMIC DNA]</scope>
    <source>
        <strain evidence="3 4">KOPRI26562</strain>
    </source>
</reference>
<dbReference type="Gene3D" id="2.80.10.50">
    <property type="match status" value="2"/>
</dbReference>
<dbReference type="PROSITE" id="PS51257">
    <property type="entry name" value="PROKAR_LIPOPROTEIN"/>
    <property type="match status" value="1"/>
</dbReference>
<feature type="chain" id="PRO_5012120628" description="Delta-60 repeat domain-containing protein" evidence="2">
    <location>
        <begin position="33"/>
        <end position="427"/>
    </location>
</feature>
<evidence type="ECO:0000256" key="2">
    <source>
        <dbReference type="SAM" id="SignalP"/>
    </source>
</evidence>
<dbReference type="NCBIfam" id="TIGR02608">
    <property type="entry name" value="delta_60_rpt"/>
    <property type="match status" value="4"/>
</dbReference>